<sequence length="590" mass="65893">MASLETESGPAIGTLQNTITDQRKFLYLAGVHVTHSIAPPMHNYIASSLALPWEFLNQECPTEQDVLSIFRAPEFAGGVVTMPYKKTIMPLLDELDPLAITLGACNNVYLTKEGKLRGTNTDWIGIKGCLLSATNDGENKGRGQPALVVGAGGASRAAVYALFAQLGCSEIYILNRDAKEVADLFEDAKAYASTSSSRQPHLIHVTSVAQAEELTAPYYIVGTVPDFEAKTEEEIITREILKKFLGKARKGVLLDMCFKPRNTRILKLGRENSWTSHNFQGVEIFYEDLEYLAREESGLSQSEYPSLESLSHAAETIKTLCGQRKLEIIGLQPFLHYEGLLDRNEHAQRIKKLKFWFELAKSLGTDLIQIPGNFLPTEQITGDLDAVIRDLREVADMGAQQSPVIRFAYENLCWSTYFDTWDKAYELVEKVDRDNFGICLDTFNIAGRVYADPAAPNGKTPNADLDMKKSLEEMVKRVNKTKVFYIQIVDAEKMRSPLVEGHAFHVEGQPARMSWSRSARLFAGEEGGYLPVMEVTRAIIEGLGYEGWISMELFSRTMSEPGGMVPAEHARRAGKAWKLIENEIEGWKNK</sequence>
<dbReference type="EMBL" id="KN832878">
    <property type="protein sequence ID" value="KIM99977.1"/>
    <property type="molecule type" value="Genomic_DNA"/>
</dbReference>
<dbReference type="InParanoid" id="A0A0C3DDE3"/>
<feature type="domain" description="Shikimate dehydrogenase substrate binding N-terminal" evidence="2">
    <location>
        <begin position="29"/>
        <end position="108"/>
    </location>
</feature>
<dbReference type="Gene3D" id="3.40.50.10860">
    <property type="entry name" value="Leucine Dehydrogenase, chain A, domain 1"/>
    <property type="match status" value="1"/>
</dbReference>
<evidence type="ECO:0000259" key="2">
    <source>
        <dbReference type="Pfam" id="PF08501"/>
    </source>
</evidence>
<feature type="domain" description="Xylose isomerase-like TIM barrel" evidence="1">
    <location>
        <begin position="277"/>
        <end position="566"/>
    </location>
</feature>
<dbReference type="SUPFAM" id="SSF51658">
    <property type="entry name" value="Xylose isomerase-like"/>
    <property type="match status" value="1"/>
</dbReference>
<dbReference type="STRING" id="913774.A0A0C3DDE3"/>
<proteinExistence type="predicted"/>
<dbReference type="InterPro" id="IPR050312">
    <property type="entry name" value="IolE/XylAMocC-like"/>
</dbReference>
<dbReference type="InterPro" id="IPR036237">
    <property type="entry name" value="Xyl_isomerase-like_sf"/>
</dbReference>
<dbReference type="SUPFAM" id="SSF53223">
    <property type="entry name" value="Aminoacid dehydrogenase-like, N-terminal domain"/>
    <property type="match status" value="1"/>
</dbReference>
<dbReference type="InterPro" id="IPR036291">
    <property type="entry name" value="NAD(P)-bd_dom_sf"/>
</dbReference>
<dbReference type="Pfam" id="PF08501">
    <property type="entry name" value="Shikimate_dh_N"/>
    <property type="match status" value="1"/>
</dbReference>
<dbReference type="SUPFAM" id="SSF51735">
    <property type="entry name" value="NAD(P)-binding Rossmann-fold domains"/>
    <property type="match status" value="1"/>
</dbReference>
<dbReference type="AlphaFoldDB" id="A0A0C3DDE3"/>
<dbReference type="Pfam" id="PF01261">
    <property type="entry name" value="AP_endonuc_2"/>
    <property type="match status" value="1"/>
</dbReference>
<dbReference type="Gene3D" id="3.20.20.150">
    <property type="entry name" value="Divalent-metal-dependent TIM barrel enzymes"/>
    <property type="match status" value="1"/>
</dbReference>
<reference evidence="4" key="2">
    <citation type="submission" date="2015-01" db="EMBL/GenBank/DDBJ databases">
        <title>Evolutionary Origins and Diversification of the Mycorrhizal Mutualists.</title>
        <authorList>
            <consortium name="DOE Joint Genome Institute"/>
            <consortium name="Mycorrhizal Genomics Consortium"/>
            <person name="Kohler A."/>
            <person name="Kuo A."/>
            <person name="Nagy L.G."/>
            <person name="Floudas D."/>
            <person name="Copeland A."/>
            <person name="Barry K.W."/>
            <person name="Cichocki N."/>
            <person name="Veneault-Fourrey C."/>
            <person name="LaButti K."/>
            <person name="Lindquist E.A."/>
            <person name="Lipzen A."/>
            <person name="Lundell T."/>
            <person name="Morin E."/>
            <person name="Murat C."/>
            <person name="Riley R."/>
            <person name="Ohm R."/>
            <person name="Sun H."/>
            <person name="Tunlid A."/>
            <person name="Henrissat B."/>
            <person name="Grigoriev I.V."/>
            <person name="Hibbett D.S."/>
            <person name="Martin F."/>
        </authorList>
    </citation>
    <scope>NUCLEOTIDE SEQUENCE [LARGE SCALE GENOMIC DNA]</scope>
    <source>
        <strain evidence="4">Zn</strain>
    </source>
</reference>
<protein>
    <recommendedName>
        <fullName evidence="5">Shikimate dehydrogenase substrate binding N-terminal domain-containing protein</fullName>
    </recommendedName>
</protein>
<keyword evidence="4" id="KW-1185">Reference proteome</keyword>
<dbReference type="CDD" id="cd01065">
    <property type="entry name" value="NAD_bind_Shikimate_DH"/>
    <property type="match status" value="1"/>
</dbReference>
<dbReference type="Proteomes" id="UP000054321">
    <property type="component" value="Unassembled WGS sequence"/>
</dbReference>
<dbReference type="Gene3D" id="3.40.50.720">
    <property type="entry name" value="NAD(P)-binding Rossmann-like Domain"/>
    <property type="match status" value="1"/>
</dbReference>
<dbReference type="GO" id="GO:0004764">
    <property type="term" value="F:shikimate 3-dehydrogenase (NADP+) activity"/>
    <property type="evidence" value="ECO:0007669"/>
    <property type="project" value="InterPro"/>
</dbReference>
<dbReference type="InterPro" id="IPR013022">
    <property type="entry name" value="Xyl_isomerase-like_TIM-brl"/>
</dbReference>
<dbReference type="HOGENOM" id="CLU_023871_0_0_1"/>
<name>A0A0C3DDE3_OIDMZ</name>
<dbReference type="PANTHER" id="PTHR12110:SF21">
    <property type="entry name" value="XYLOSE ISOMERASE-LIKE TIM BARREL DOMAIN-CONTAINING PROTEIN"/>
    <property type="match status" value="1"/>
</dbReference>
<dbReference type="InterPro" id="IPR013708">
    <property type="entry name" value="Shikimate_DH-bd_N"/>
</dbReference>
<accession>A0A0C3DDE3</accession>
<reference evidence="3 4" key="1">
    <citation type="submission" date="2014-04" db="EMBL/GenBank/DDBJ databases">
        <authorList>
            <consortium name="DOE Joint Genome Institute"/>
            <person name="Kuo A."/>
            <person name="Martino E."/>
            <person name="Perotto S."/>
            <person name="Kohler A."/>
            <person name="Nagy L.G."/>
            <person name="Floudas D."/>
            <person name="Copeland A."/>
            <person name="Barry K.W."/>
            <person name="Cichocki N."/>
            <person name="Veneault-Fourrey C."/>
            <person name="LaButti K."/>
            <person name="Lindquist E.A."/>
            <person name="Lipzen A."/>
            <person name="Lundell T."/>
            <person name="Morin E."/>
            <person name="Murat C."/>
            <person name="Sun H."/>
            <person name="Tunlid A."/>
            <person name="Henrissat B."/>
            <person name="Grigoriev I.V."/>
            <person name="Hibbett D.S."/>
            <person name="Martin F."/>
            <person name="Nordberg H.P."/>
            <person name="Cantor M.N."/>
            <person name="Hua S.X."/>
        </authorList>
    </citation>
    <scope>NUCLEOTIDE SEQUENCE [LARGE SCALE GENOMIC DNA]</scope>
    <source>
        <strain evidence="3 4">Zn</strain>
    </source>
</reference>
<evidence type="ECO:0000313" key="4">
    <source>
        <dbReference type="Proteomes" id="UP000054321"/>
    </source>
</evidence>
<evidence type="ECO:0008006" key="5">
    <source>
        <dbReference type="Google" id="ProtNLM"/>
    </source>
</evidence>
<gene>
    <name evidence="3" type="ORF">OIDMADRAFT_42867</name>
</gene>
<dbReference type="OrthoDB" id="5360893at2759"/>
<dbReference type="PANTHER" id="PTHR12110">
    <property type="entry name" value="HYDROXYPYRUVATE ISOMERASE"/>
    <property type="match status" value="1"/>
</dbReference>
<organism evidence="3 4">
    <name type="scientific">Oidiodendron maius (strain Zn)</name>
    <dbReference type="NCBI Taxonomy" id="913774"/>
    <lineage>
        <taxon>Eukaryota</taxon>
        <taxon>Fungi</taxon>
        <taxon>Dikarya</taxon>
        <taxon>Ascomycota</taxon>
        <taxon>Pezizomycotina</taxon>
        <taxon>Leotiomycetes</taxon>
        <taxon>Leotiomycetes incertae sedis</taxon>
        <taxon>Myxotrichaceae</taxon>
        <taxon>Oidiodendron</taxon>
    </lineage>
</organism>
<dbReference type="InterPro" id="IPR046346">
    <property type="entry name" value="Aminoacid_DH-like_N_sf"/>
</dbReference>
<evidence type="ECO:0000259" key="1">
    <source>
        <dbReference type="Pfam" id="PF01261"/>
    </source>
</evidence>
<evidence type="ECO:0000313" key="3">
    <source>
        <dbReference type="EMBL" id="KIM99977.1"/>
    </source>
</evidence>